<name>A0ABV4D2R8_9BACT</name>
<sequence length="143" mass="15617">MAKDQNLEEVLIARNNDTGQVGAVTGLNEDGTPKMTDVKSAKLSDLVKFSKGQNPLEAFISNFVRQCRNPSTFGFFRVPADRYDTVGTVIGDLAKDPVANAEMLKNNKVGLPQATQHNKQETTQMEKPGLIDPGKQSALDPRE</sequence>
<dbReference type="Proteomes" id="UP001565200">
    <property type="component" value="Unassembled WGS sequence"/>
</dbReference>
<proteinExistence type="predicted"/>
<feature type="compositionally biased region" description="Polar residues" evidence="1">
    <location>
        <begin position="113"/>
        <end position="125"/>
    </location>
</feature>
<accession>A0ABV4D2R8</accession>
<evidence type="ECO:0000313" key="3">
    <source>
        <dbReference type="Proteomes" id="UP001565200"/>
    </source>
</evidence>
<protein>
    <submittedName>
        <fullName evidence="2">Uncharacterized protein</fullName>
    </submittedName>
</protein>
<reference evidence="2 3" key="1">
    <citation type="submission" date="2024-03" db="EMBL/GenBank/DDBJ databases">
        <title>Mouse gut bacterial collection (mGBC) of GemPharmatech.</title>
        <authorList>
            <person name="He Y."/>
            <person name="Dong L."/>
            <person name="Wu D."/>
            <person name="Gao X."/>
            <person name="Lin Z."/>
        </authorList>
    </citation>
    <scope>NUCLEOTIDE SEQUENCE [LARGE SCALE GENOMIC DNA]</scope>
    <source>
        <strain evidence="2 3">54-13</strain>
    </source>
</reference>
<dbReference type="RefSeq" id="WP_369864042.1">
    <property type="nucleotide sequence ID" value="NZ_JBCLPP010000067.1"/>
</dbReference>
<evidence type="ECO:0000256" key="1">
    <source>
        <dbReference type="SAM" id="MobiDB-lite"/>
    </source>
</evidence>
<organism evidence="2 3">
    <name type="scientific">Heminiphilus faecis</name>
    <dbReference type="NCBI Taxonomy" id="2601703"/>
    <lineage>
        <taxon>Bacteria</taxon>
        <taxon>Pseudomonadati</taxon>
        <taxon>Bacteroidota</taxon>
        <taxon>Bacteroidia</taxon>
        <taxon>Bacteroidales</taxon>
        <taxon>Muribaculaceae</taxon>
        <taxon>Heminiphilus</taxon>
    </lineage>
</organism>
<comment type="caution">
    <text evidence="2">The sequence shown here is derived from an EMBL/GenBank/DDBJ whole genome shotgun (WGS) entry which is preliminary data.</text>
</comment>
<evidence type="ECO:0000313" key="2">
    <source>
        <dbReference type="EMBL" id="MEY8246654.1"/>
    </source>
</evidence>
<dbReference type="EMBL" id="JBCLPP010000067">
    <property type="protein sequence ID" value="MEY8246654.1"/>
    <property type="molecule type" value="Genomic_DNA"/>
</dbReference>
<gene>
    <name evidence="2" type="ORF">AAK873_13685</name>
</gene>
<keyword evidence="3" id="KW-1185">Reference proteome</keyword>
<feature type="region of interest" description="Disordered" evidence="1">
    <location>
        <begin position="108"/>
        <end position="143"/>
    </location>
</feature>